<evidence type="ECO:0000259" key="10">
    <source>
        <dbReference type="PROSITE" id="PS50192"/>
    </source>
</evidence>
<dbReference type="eggNOG" id="COG0840">
    <property type="taxonomic scope" value="Bacteria"/>
</dbReference>
<comment type="subcellular location">
    <subcellularLocation>
        <location evidence="1">Cell inner membrane</location>
        <topology evidence="1">Multi-pass membrane protein</topology>
    </subcellularLocation>
</comment>
<organism evidence="12 13">
    <name type="scientific">Idiomarina xiamenensis 10-D-4</name>
    <dbReference type="NCBI Taxonomy" id="740709"/>
    <lineage>
        <taxon>Bacteria</taxon>
        <taxon>Pseudomonadati</taxon>
        <taxon>Pseudomonadota</taxon>
        <taxon>Gammaproteobacteria</taxon>
        <taxon>Alteromonadales</taxon>
        <taxon>Idiomarinaceae</taxon>
        <taxon>Idiomarina</taxon>
    </lineage>
</organism>
<feature type="domain" description="HAMP" evidence="11">
    <location>
        <begin position="215"/>
        <end position="269"/>
    </location>
</feature>
<dbReference type="EMBL" id="AMRG01000014">
    <property type="protein sequence ID" value="EKE80918.1"/>
    <property type="molecule type" value="Genomic_DNA"/>
</dbReference>
<dbReference type="OrthoDB" id="49457at2"/>
<keyword evidence="8" id="KW-1133">Transmembrane helix</keyword>
<dbReference type="InterPro" id="IPR000727">
    <property type="entry name" value="T_SNARE_dom"/>
</dbReference>
<dbReference type="Proteomes" id="UP000014115">
    <property type="component" value="Unassembled WGS sequence"/>
</dbReference>
<sequence length="546" mass="59233">MNLSNLSIRSKFAIPIVAIAVLVLVVSAATYSNSQRLNQSTKELSTTFIDALELALNADRDLYQALAANQSFLLASELGLAGTDKYRQDFEENAQQAYDRLNQVKAMVSNYPAIFAGIKQFEQDYQRWLSQAREVLQQAAAGNVSAAVNNSENQVQQSFERLRSHYDKVGLALKAQADNITDEGAAASQREAVLLVSVIILVILASTLSIVFGPKLVTKRLNALTDMIRSISEGEGDLRHRLDESGKDELTQLAKAFNQLMSNLQSLIGMVGKDAVTLAEGVDVLRQASDDAERNSRQQNHNLEQIATAINELNHAVHEVAQSSQTALGETQTAADACEQSQQVVNRSVNDIEQLSGAINHANSVITELANESKRIMSVLGVIRDIADQTNLLALNAAIEAARAGEQGRGFAVVADEVRTLASRTQQSTDDIDRMLAGLEKGVNEAVSAIDSGHQQASQVVSMTDQLQTTIRELNRSVDMANNMITQIATATEEQSQVVDDVNRNISELHELSHHSLENASRVSDATGNIGQSGERLSGNVGRFKV</sequence>
<keyword evidence="6" id="KW-0175">Coiled coil</keyword>
<evidence type="ECO:0000256" key="4">
    <source>
        <dbReference type="ARBA" id="ARBA00029447"/>
    </source>
</evidence>
<dbReference type="Pfam" id="PF00015">
    <property type="entry name" value="MCPsignal"/>
    <property type="match status" value="1"/>
</dbReference>
<dbReference type="CDD" id="cd11386">
    <property type="entry name" value="MCP_signal"/>
    <property type="match status" value="1"/>
</dbReference>
<dbReference type="PROSITE" id="PS50111">
    <property type="entry name" value="CHEMOTAXIS_TRANSDUC_2"/>
    <property type="match status" value="1"/>
</dbReference>
<evidence type="ECO:0000256" key="3">
    <source>
        <dbReference type="ARBA" id="ARBA00023224"/>
    </source>
</evidence>
<accession>K2JZN7</accession>
<dbReference type="PANTHER" id="PTHR32089">
    <property type="entry name" value="METHYL-ACCEPTING CHEMOTAXIS PROTEIN MCPB"/>
    <property type="match status" value="1"/>
</dbReference>
<dbReference type="SMART" id="SM00283">
    <property type="entry name" value="MA"/>
    <property type="match status" value="1"/>
</dbReference>
<evidence type="ECO:0000313" key="12">
    <source>
        <dbReference type="EMBL" id="EKE80918.1"/>
    </source>
</evidence>
<feature type="domain" description="Methyl-accepting transducer" evidence="9">
    <location>
        <begin position="274"/>
        <end position="510"/>
    </location>
</feature>
<evidence type="ECO:0000256" key="6">
    <source>
        <dbReference type="SAM" id="Coils"/>
    </source>
</evidence>
<dbReference type="CDD" id="cd06225">
    <property type="entry name" value="HAMP"/>
    <property type="match status" value="1"/>
</dbReference>
<dbReference type="PATRIC" id="fig|740709.3.peg.2229"/>
<dbReference type="GO" id="GO:0005886">
    <property type="term" value="C:plasma membrane"/>
    <property type="evidence" value="ECO:0007669"/>
    <property type="project" value="UniProtKB-SubCell"/>
</dbReference>
<dbReference type="PANTHER" id="PTHR32089:SF112">
    <property type="entry name" value="LYSOZYME-LIKE PROTEIN-RELATED"/>
    <property type="match status" value="1"/>
</dbReference>
<keyword evidence="2" id="KW-0997">Cell inner membrane</keyword>
<evidence type="ECO:0000256" key="5">
    <source>
        <dbReference type="PROSITE-ProRule" id="PRU00284"/>
    </source>
</evidence>
<dbReference type="AlphaFoldDB" id="K2JZN7"/>
<dbReference type="GO" id="GO:0004888">
    <property type="term" value="F:transmembrane signaling receptor activity"/>
    <property type="evidence" value="ECO:0007669"/>
    <property type="project" value="InterPro"/>
</dbReference>
<evidence type="ECO:0000313" key="13">
    <source>
        <dbReference type="Proteomes" id="UP000014115"/>
    </source>
</evidence>
<reference evidence="12 13" key="1">
    <citation type="journal article" date="2012" name="J. Bacteriol.">
        <title>Genome Sequence of Idiomarina xiamenensis Type Strain 10-D-4.</title>
        <authorList>
            <person name="Lai Q."/>
            <person name="Wang L."/>
            <person name="Wang W."/>
            <person name="Shao Z."/>
        </authorList>
    </citation>
    <scope>NUCLEOTIDE SEQUENCE [LARGE SCALE GENOMIC DNA]</scope>
    <source>
        <strain evidence="12 13">10-D-4</strain>
    </source>
</reference>
<evidence type="ECO:0000259" key="11">
    <source>
        <dbReference type="PROSITE" id="PS50885"/>
    </source>
</evidence>
<keyword evidence="8" id="KW-0812">Transmembrane</keyword>
<keyword evidence="8" id="KW-0472">Membrane</keyword>
<dbReference type="PROSITE" id="PS50885">
    <property type="entry name" value="HAMP"/>
    <property type="match status" value="1"/>
</dbReference>
<feature type="domain" description="T-SNARE coiled-coil homology" evidence="10">
    <location>
        <begin position="461"/>
        <end position="523"/>
    </location>
</feature>
<evidence type="ECO:0000256" key="1">
    <source>
        <dbReference type="ARBA" id="ARBA00004429"/>
    </source>
</evidence>
<feature type="transmembrane region" description="Helical" evidence="8">
    <location>
        <begin position="192"/>
        <end position="212"/>
    </location>
</feature>
<keyword evidence="2" id="KW-1003">Cell membrane</keyword>
<dbReference type="GO" id="GO:0006935">
    <property type="term" value="P:chemotaxis"/>
    <property type="evidence" value="ECO:0007669"/>
    <property type="project" value="InterPro"/>
</dbReference>
<evidence type="ECO:0000256" key="2">
    <source>
        <dbReference type="ARBA" id="ARBA00022519"/>
    </source>
</evidence>
<dbReference type="InterPro" id="IPR004089">
    <property type="entry name" value="MCPsignal_dom"/>
</dbReference>
<dbReference type="Pfam" id="PF00672">
    <property type="entry name" value="HAMP"/>
    <property type="match status" value="1"/>
</dbReference>
<dbReference type="FunFam" id="1.10.287.950:FF:000001">
    <property type="entry name" value="Methyl-accepting chemotaxis sensory transducer"/>
    <property type="match status" value="1"/>
</dbReference>
<protein>
    <submittedName>
        <fullName evidence="12">Putative methyl-accepting chemotaxis sensory transducer</fullName>
    </submittedName>
</protein>
<dbReference type="InterPro" id="IPR003660">
    <property type="entry name" value="HAMP_dom"/>
</dbReference>
<evidence type="ECO:0000256" key="7">
    <source>
        <dbReference type="SAM" id="MobiDB-lite"/>
    </source>
</evidence>
<gene>
    <name evidence="12" type="ORF">A10D4_11039</name>
</gene>
<feature type="region of interest" description="Disordered" evidence="7">
    <location>
        <begin position="518"/>
        <end position="546"/>
    </location>
</feature>
<keyword evidence="13" id="KW-1185">Reference proteome</keyword>
<comment type="caution">
    <text evidence="12">The sequence shown here is derived from an EMBL/GenBank/DDBJ whole genome shotgun (WGS) entry which is preliminary data.</text>
</comment>
<evidence type="ECO:0000259" key="9">
    <source>
        <dbReference type="PROSITE" id="PS50111"/>
    </source>
</evidence>
<comment type="similarity">
    <text evidence="4">Belongs to the methyl-accepting chemotaxis (MCP) protein family.</text>
</comment>
<dbReference type="PROSITE" id="PS50192">
    <property type="entry name" value="T_SNARE"/>
    <property type="match status" value="1"/>
</dbReference>
<feature type="compositionally biased region" description="Polar residues" evidence="7">
    <location>
        <begin position="519"/>
        <end position="532"/>
    </location>
</feature>
<dbReference type="STRING" id="740709.A10D4_11039"/>
<name>K2JZN7_9GAMM</name>
<dbReference type="GO" id="GO:0007165">
    <property type="term" value="P:signal transduction"/>
    <property type="evidence" value="ECO:0007669"/>
    <property type="project" value="UniProtKB-KW"/>
</dbReference>
<dbReference type="SUPFAM" id="SSF58104">
    <property type="entry name" value="Methyl-accepting chemotaxis protein (MCP) signaling domain"/>
    <property type="match status" value="1"/>
</dbReference>
<feature type="coiled-coil region" evidence="6">
    <location>
        <begin position="87"/>
        <end position="138"/>
    </location>
</feature>
<dbReference type="InterPro" id="IPR004090">
    <property type="entry name" value="Chemotax_Me-accpt_rcpt"/>
</dbReference>
<dbReference type="Gene3D" id="1.10.287.950">
    <property type="entry name" value="Methyl-accepting chemotaxis protein"/>
    <property type="match status" value="1"/>
</dbReference>
<dbReference type="PRINTS" id="PR00260">
    <property type="entry name" value="CHEMTRNSDUCR"/>
</dbReference>
<dbReference type="SMART" id="SM00304">
    <property type="entry name" value="HAMP"/>
    <property type="match status" value="1"/>
</dbReference>
<proteinExistence type="inferred from homology"/>
<dbReference type="RefSeq" id="WP_008489556.1">
    <property type="nucleotide sequence ID" value="NZ_AMRG01000014.1"/>
</dbReference>
<keyword evidence="3 5" id="KW-0807">Transducer</keyword>
<evidence type="ECO:0000256" key="8">
    <source>
        <dbReference type="SAM" id="Phobius"/>
    </source>
</evidence>